<evidence type="ECO:0000259" key="2">
    <source>
        <dbReference type="Pfam" id="PF13340"/>
    </source>
</evidence>
<dbReference type="InterPro" id="IPR025161">
    <property type="entry name" value="IS402-like_dom"/>
</dbReference>
<dbReference type="RefSeq" id="WP_176627109.1">
    <property type="nucleotide sequence ID" value="NZ_JABXXQ010000768.1"/>
</dbReference>
<evidence type="ECO:0000313" key="3">
    <source>
        <dbReference type="EMBL" id="NVN32311.1"/>
    </source>
</evidence>
<reference evidence="3 4" key="1">
    <citation type="submission" date="2020-06" db="EMBL/GenBank/DDBJ databases">
        <title>Description of novel acetic acid bacteria.</title>
        <authorList>
            <person name="Sombolestani A."/>
        </authorList>
    </citation>
    <scope>NUCLEOTIDE SEQUENCE [LARGE SCALE GENOMIC DNA]</scope>
    <source>
        <strain evidence="3 4">LMG 26838</strain>
    </source>
</reference>
<accession>A0A850NRI1</accession>
<protein>
    <submittedName>
        <fullName evidence="3">IS5 family transposase</fullName>
    </submittedName>
</protein>
<gene>
    <name evidence="3" type="ORF">HUK83_18460</name>
</gene>
<sequence length="245" mass="27665">MTSARKPYPSDVSDDEWSLVVPYLTLVREDAPQRQHSLRELFNALRYVVRYGIAWRAMPNDLPPWFAVYQQTQRWLAAKCFEALAHDLRAVLRMKDGRPAEPTAAIIDSRTLRSTPESGTRAGYDGAKRKRGSKVHVAVDTLGHLLALHVTPANHDDRAEVGRLAEAIQQVTSQSVELAYVDQGYTGTRPAAAASEHGIALEVVKLPEAKRGFVLLPRRWVVERSFAWATRCRRLVKDYERYATT</sequence>
<comment type="caution">
    <text evidence="3">The sequence shown here is derived from an EMBL/GenBank/DDBJ whole genome shotgun (WGS) entry which is preliminary data.</text>
</comment>
<feature type="non-terminal residue" evidence="3">
    <location>
        <position position="245"/>
    </location>
</feature>
<dbReference type="AlphaFoldDB" id="A0A850NRI1"/>
<dbReference type="GO" id="GO:0004803">
    <property type="term" value="F:transposase activity"/>
    <property type="evidence" value="ECO:0007669"/>
    <property type="project" value="InterPro"/>
</dbReference>
<dbReference type="Pfam" id="PF13340">
    <property type="entry name" value="DUF4096"/>
    <property type="match status" value="1"/>
</dbReference>
<dbReference type="NCBIfam" id="NF033580">
    <property type="entry name" value="transpos_IS5_3"/>
    <property type="match status" value="1"/>
</dbReference>
<feature type="domain" description="Insertion element IS402-like" evidence="2">
    <location>
        <begin position="12"/>
        <end position="84"/>
    </location>
</feature>
<dbReference type="InterPro" id="IPR002559">
    <property type="entry name" value="Transposase_11"/>
</dbReference>
<dbReference type="PANTHER" id="PTHR30007:SF0">
    <property type="entry name" value="TRANSPOSASE"/>
    <property type="match status" value="1"/>
</dbReference>
<dbReference type="GO" id="GO:0006313">
    <property type="term" value="P:DNA transposition"/>
    <property type="evidence" value="ECO:0007669"/>
    <property type="project" value="InterPro"/>
</dbReference>
<dbReference type="PANTHER" id="PTHR30007">
    <property type="entry name" value="PHP DOMAIN PROTEIN"/>
    <property type="match status" value="1"/>
</dbReference>
<evidence type="ECO:0000259" key="1">
    <source>
        <dbReference type="Pfam" id="PF01609"/>
    </source>
</evidence>
<evidence type="ECO:0000313" key="4">
    <source>
        <dbReference type="Proteomes" id="UP000565205"/>
    </source>
</evidence>
<dbReference type="EMBL" id="JABXXQ010000768">
    <property type="protein sequence ID" value="NVN32311.1"/>
    <property type="molecule type" value="Genomic_DNA"/>
</dbReference>
<organism evidence="3 4">
    <name type="scientific">Endobacter medicaginis</name>
    <dbReference type="NCBI Taxonomy" id="1181271"/>
    <lineage>
        <taxon>Bacteria</taxon>
        <taxon>Pseudomonadati</taxon>
        <taxon>Pseudomonadota</taxon>
        <taxon>Alphaproteobacteria</taxon>
        <taxon>Acetobacterales</taxon>
        <taxon>Acetobacteraceae</taxon>
        <taxon>Endobacter</taxon>
    </lineage>
</organism>
<dbReference type="Pfam" id="PF01609">
    <property type="entry name" value="DDE_Tnp_1"/>
    <property type="match status" value="1"/>
</dbReference>
<feature type="domain" description="Transposase IS4-like" evidence="1">
    <location>
        <begin position="101"/>
        <end position="243"/>
    </location>
</feature>
<dbReference type="GO" id="GO:0003677">
    <property type="term" value="F:DNA binding"/>
    <property type="evidence" value="ECO:0007669"/>
    <property type="project" value="InterPro"/>
</dbReference>
<dbReference type="Proteomes" id="UP000565205">
    <property type="component" value="Unassembled WGS sequence"/>
</dbReference>
<proteinExistence type="predicted"/>
<name>A0A850NRI1_9PROT</name>